<protein>
    <submittedName>
        <fullName evidence="1">11178_t:CDS:1</fullName>
    </submittedName>
</protein>
<comment type="caution">
    <text evidence="1">The sequence shown here is derived from an EMBL/GenBank/DDBJ whole genome shotgun (WGS) entry which is preliminary data.</text>
</comment>
<sequence>MSNISQNIIDRYQYLNISLNDLISRTNEKYGYVDRRKINKTLHELSEEQKSKNQKEYDKRKEKKYLQNSVMKSFTNTESVFSPDIVAYDLCKNDNHNHKNDKHIFCLIDNVYLCKQLVCGDSIIDRKEKGNLIYHL</sequence>
<gene>
    <name evidence="1" type="ORF">DERYTH_LOCUS7740</name>
</gene>
<reference evidence="1" key="1">
    <citation type="submission" date="2021-06" db="EMBL/GenBank/DDBJ databases">
        <authorList>
            <person name="Kallberg Y."/>
            <person name="Tangrot J."/>
            <person name="Rosling A."/>
        </authorList>
    </citation>
    <scope>NUCLEOTIDE SEQUENCE</scope>
    <source>
        <strain evidence="1">MA453B</strain>
    </source>
</reference>
<organism evidence="1 2">
    <name type="scientific">Dentiscutata erythropus</name>
    <dbReference type="NCBI Taxonomy" id="1348616"/>
    <lineage>
        <taxon>Eukaryota</taxon>
        <taxon>Fungi</taxon>
        <taxon>Fungi incertae sedis</taxon>
        <taxon>Mucoromycota</taxon>
        <taxon>Glomeromycotina</taxon>
        <taxon>Glomeromycetes</taxon>
        <taxon>Diversisporales</taxon>
        <taxon>Gigasporaceae</taxon>
        <taxon>Dentiscutata</taxon>
    </lineage>
</organism>
<keyword evidence="2" id="KW-1185">Reference proteome</keyword>
<dbReference type="AlphaFoldDB" id="A0A9N9CGS8"/>
<evidence type="ECO:0000313" key="1">
    <source>
        <dbReference type="EMBL" id="CAG8602994.1"/>
    </source>
</evidence>
<evidence type="ECO:0000313" key="2">
    <source>
        <dbReference type="Proteomes" id="UP000789405"/>
    </source>
</evidence>
<dbReference type="EMBL" id="CAJVPY010003834">
    <property type="protein sequence ID" value="CAG8602994.1"/>
    <property type="molecule type" value="Genomic_DNA"/>
</dbReference>
<dbReference type="Proteomes" id="UP000789405">
    <property type="component" value="Unassembled WGS sequence"/>
</dbReference>
<accession>A0A9N9CGS8</accession>
<proteinExistence type="predicted"/>
<name>A0A9N9CGS8_9GLOM</name>